<keyword evidence="2" id="KW-1185">Reference proteome</keyword>
<dbReference type="RefSeq" id="WP_115269918.1">
    <property type="nucleotide sequence ID" value="NZ_CASFEE010000005.1"/>
</dbReference>
<proteinExistence type="predicted"/>
<evidence type="ECO:0000313" key="1">
    <source>
        <dbReference type="EMBL" id="STO31533.1"/>
    </source>
</evidence>
<gene>
    <name evidence="1" type="ORF">NCTC10723_00984</name>
</gene>
<dbReference type="EMBL" id="UGGU01000003">
    <property type="protein sequence ID" value="STO31533.1"/>
    <property type="molecule type" value="Genomic_DNA"/>
</dbReference>
<dbReference type="Proteomes" id="UP000255328">
    <property type="component" value="Unassembled WGS sequence"/>
</dbReference>
<protein>
    <submittedName>
        <fullName evidence="1">Uncharacterized protein</fullName>
    </submittedName>
</protein>
<name>A0A377GXF3_9FUSO</name>
<accession>A0A377GXF3</accession>
<organism evidence="1 2">
    <name type="scientific">Fusobacterium necrogenes</name>
    <dbReference type="NCBI Taxonomy" id="858"/>
    <lineage>
        <taxon>Bacteria</taxon>
        <taxon>Fusobacteriati</taxon>
        <taxon>Fusobacteriota</taxon>
        <taxon>Fusobacteriia</taxon>
        <taxon>Fusobacteriales</taxon>
        <taxon>Fusobacteriaceae</taxon>
        <taxon>Fusobacterium</taxon>
    </lineage>
</organism>
<reference evidence="1 2" key="1">
    <citation type="submission" date="2018-06" db="EMBL/GenBank/DDBJ databases">
        <authorList>
            <consortium name="Pathogen Informatics"/>
            <person name="Doyle S."/>
        </authorList>
    </citation>
    <scope>NUCLEOTIDE SEQUENCE [LARGE SCALE GENOMIC DNA]</scope>
    <source>
        <strain evidence="1 2">NCTC10723</strain>
    </source>
</reference>
<dbReference type="OrthoDB" id="9803850at2"/>
<evidence type="ECO:0000313" key="2">
    <source>
        <dbReference type="Proteomes" id="UP000255328"/>
    </source>
</evidence>
<sequence>MEKKIRVTLNKCAIDIIEADCQSFKVTKNFLINYIFDKLKEERIENIYSEEDNKGIIQFNLNKNNRNIYYDILAEQKIQIEADFIRKMIYRYTHQSKSSRELFLYEDIVNRIKYGIKNKRVLKLTFDDERKTSILPFYIGSSKLELGNYIFCYDFLEMRYKNYKLSNTKTIFITQEEKEWENKDFIENVIKNFDPFLSQGKKIKVSLTEEGEKLLSTLALNRPETISQNGNIYEFRCSEEQAKRYFAYFLDDVKIIEPLSLKEWFIQKYKLALEKYEVITQG</sequence>
<dbReference type="AlphaFoldDB" id="A0A377GXF3"/>